<reference evidence="7" key="1">
    <citation type="submission" date="2021-01" db="EMBL/GenBank/DDBJ databases">
        <authorList>
            <person name="Corre E."/>
            <person name="Pelletier E."/>
            <person name="Niang G."/>
            <person name="Scheremetjew M."/>
            <person name="Finn R."/>
            <person name="Kale V."/>
            <person name="Holt S."/>
            <person name="Cochrane G."/>
            <person name="Meng A."/>
            <person name="Brown T."/>
            <person name="Cohen L."/>
        </authorList>
    </citation>
    <scope>NUCLEOTIDE SEQUENCE</scope>
    <source>
        <strain evidence="7">CCAP 955/1</strain>
    </source>
</reference>
<name>A0A7S3HTH5_9STRA</name>
<evidence type="ECO:0000256" key="4">
    <source>
        <dbReference type="PROSITE-ProRule" id="PRU00134"/>
    </source>
</evidence>
<dbReference type="Pfam" id="PF01753">
    <property type="entry name" value="zf-MYND"/>
    <property type="match status" value="1"/>
</dbReference>
<organism evidence="7">
    <name type="scientific">Spumella elongata</name>
    <dbReference type="NCBI Taxonomy" id="89044"/>
    <lineage>
        <taxon>Eukaryota</taxon>
        <taxon>Sar</taxon>
        <taxon>Stramenopiles</taxon>
        <taxon>Ochrophyta</taxon>
        <taxon>Chrysophyceae</taxon>
        <taxon>Chromulinales</taxon>
        <taxon>Chromulinaceae</taxon>
        <taxon>Spumella</taxon>
    </lineage>
</organism>
<evidence type="ECO:0000256" key="1">
    <source>
        <dbReference type="ARBA" id="ARBA00022723"/>
    </source>
</evidence>
<dbReference type="SUPFAM" id="SSF144232">
    <property type="entry name" value="HIT/MYND zinc finger-like"/>
    <property type="match status" value="1"/>
</dbReference>
<feature type="compositionally biased region" description="Acidic residues" evidence="5">
    <location>
        <begin position="17"/>
        <end position="29"/>
    </location>
</feature>
<dbReference type="InterPro" id="IPR002893">
    <property type="entry name" value="Znf_MYND"/>
</dbReference>
<feature type="compositionally biased region" description="Polar residues" evidence="5">
    <location>
        <begin position="413"/>
        <end position="424"/>
    </location>
</feature>
<keyword evidence="1" id="KW-0479">Metal-binding</keyword>
<dbReference type="Pfam" id="PF04194">
    <property type="entry name" value="PDCD2_C"/>
    <property type="match status" value="1"/>
</dbReference>
<keyword evidence="3" id="KW-0862">Zinc</keyword>
<feature type="domain" description="MYND-type" evidence="6">
    <location>
        <begin position="158"/>
        <end position="194"/>
    </location>
</feature>
<gene>
    <name evidence="7" type="ORF">SELO1098_LOCUS33615</name>
</gene>
<proteinExistence type="predicted"/>
<dbReference type="Gene3D" id="6.10.140.2220">
    <property type="match status" value="1"/>
</dbReference>
<dbReference type="AlphaFoldDB" id="A0A7S3HTH5"/>
<dbReference type="PANTHER" id="PTHR12298:SF4">
    <property type="entry name" value="PROGRAMMED CELL DEATH PROTEIN 2"/>
    <property type="match status" value="1"/>
</dbReference>
<evidence type="ECO:0000256" key="2">
    <source>
        <dbReference type="ARBA" id="ARBA00022771"/>
    </source>
</evidence>
<protein>
    <recommendedName>
        <fullName evidence="6">MYND-type domain-containing protein</fullName>
    </recommendedName>
</protein>
<feature type="region of interest" description="Disordered" evidence="5">
    <location>
        <begin position="314"/>
        <end position="333"/>
    </location>
</feature>
<dbReference type="PROSITE" id="PS50865">
    <property type="entry name" value="ZF_MYND_2"/>
    <property type="match status" value="1"/>
</dbReference>
<evidence type="ECO:0000313" key="7">
    <source>
        <dbReference type="EMBL" id="CAE0304744.1"/>
    </source>
</evidence>
<sequence>MLGDVSVEDLEPKVQMEEDYDDGDSEDEGGDVQLGFIDKTMQNELFGDRDWRNWDGGKVGGAPVWLNPADLPPTSAMQCVHCCDPLQFLMQIYCPIDEVDSAFHRAIYLFCCKRKDCLKQGSVKCLRSQLPRTNPFYCFDPAVEAPSSAGTAPRAPTCALCGCRGSLVCSQCKNVSYCSKAHQKDHWRCHKLSCKGPATVSGAALQQAEAQVREKALFPEYCIEVEPEVFGEQDQQELQKIMETANIWEDAVTEGGADEEADAKLTQADYHKALGSEAHDPTYINFLTRVERGGPDQVLRYYRTPAQTDADTAVESAAQPSVQVQSSGGGRSSRGLLLLSSDAELLRQRTEKLKAHPCARCGAPRTFECQVMPQLLHFLRVDQHTSFNAAGGALASAAAAEAEAAAKGEGDVQPSSVDATSTEKPFLNSSDKDIDWGSIDVFTCSASCAVPLSGDGAYVEELVMMQPPVYQDQ</sequence>
<dbReference type="GO" id="GO:0005737">
    <property type="term" value="C:cytoplasm"/>
    <property type="evidence" value="ECO:0007669"/>
    <property type="project" value="InterPro"/>
</dbReference>
<evidence type="ECO:0000259" key="6">
    <source>
        <dbReference type="PROSITE" id="PS50865"/>
    </source>
</evidence>
<dbReference type="InterPro" id="IPR007320">
    <property type="entry name" value="PDCD2_C"/>
</dbReference>
<evidence type="ECO:0000256" key="3">
    <source>
        <dbReference type="ARBA" id="ARBA00022833"/>
    </source>
</evidence>
<dbReference type="PROSITE" id="PS01360">
    <property type="entry name" value="ZF_MYND_1"/>
    <property type="match status" value="1"/>
</dbReference>
<dbReference type="GO" id="GO:0008270">
    <property type="term" value="F:zinc ion binding"/>
    <property type="evidence" value="ECO:0007669"/>
    <property type="project" value="UniProtKB-KW"/>
</dbReference>
<feature type="region of interest" description="Disordered" evidence="5">
    <location>
        <begin position="1"/>
        <end position="29"/>
    </location>
</feature>
<keyword evidence="2 4" id="KW-0863">Zinc-finger</keyword>
<dbReference type="EMBL" id="HBIC01065323">
    <property type="protein sequence ID" value="CAE0304744.1"/>
    <property type="molecule type" value="Transcribed_RNA"/>
</dbReference>
<dbReference type="PANTHER" id="PTHR12298">
    <property type="entry name" value="PCDC2 PROGRAMMED CELL DEATH PROTEIN 2 -RELATED"/>
    <property type="match status" value="1"/>
</dbReference>
<accession>A0A7S3HTH5</accession>
<feature type="region of interest" description="Disordered" evidence="5">
    <location>
        <begin position="405"/>
        <end position="424"/>
    </location>
</feature>
<evidence type="ECO:0000256" key="5">
    <source>
        <dbReference type="SAM" id="MobiDB-lite"/>
    </source>
</evidence>